<feature type="compositionally biased region" description="Polar residues" evidence="1">
    <location>
        <begin position="699"/>
        <end position="710"/>
    </location>
</feature>
<reference evidence="2" key="1">
    <citation type="journal article" date="2020" name="Fungal Divers.">
        <title>Resolving the Mortierellaceae phylogeny through synthesis of multi-gene phylogenetics and phylogenomics.</title>
        <authorList>
            <person name="Vandepol N."/>
            <person name="Liber J."/>
            <person name="Desiro A."/>
            <person name="Na H."/>
            <person name="Kennedy M."/>
            <person name="Barry K."/>
            <person name="Grigoriev I.V."/>
            <person name="Miller A.N."/>
            <person name="O'Donnell K."/>
            <person name="Stajich J.E."/>
            <person name="Bonito G."/>
        </authorList>
    </citation>
    <scope>NUCLEOTIDE SEQUENCE</scope>
    <source>
        <strain evidence="2">NRRL 28262</strain>
    </source>
</reference>
<comment type="caution">
    <text evidence="2">The sequence shown here is derived from an EMBL/GenBank/DDBJ whole genome shotgun (WGS) entry which is preliminary data.</text>
</comment>
<evidence type="ECO:0000313" key="3">
    <source>
        <dbReference type="Proteomes" id="UP001194580"/>
    </source>
</evidence>
<name>A0AAD4DJW3_9FUNG</name>
<organism evidence="2 3">
    <name type="scientific">Linnemannia exigua</name>
    <dbReference type="NCBI Taxonomy" id="604196"/>
    <lineage>
        <taxon>Eukaryota</taxon>
        <taxon>Fungi</taxon>
        <taxon>Fungi incertae sedis</taxon>
        <taxon>Mucoromycota</taxon>
        <taxon>Mortierellomycotina</taxon>
        <taxon>Mortierellomycetes</taxon>
        <taxon>Mortierellales</taxon>
        <taxon>Mortierellaceae</taxon>
        <taxon>Linnemannia</taxon>
    </lineage>
</organism>
<evidence type="ECO:0000256" key="1">
    <source>
        <dbReference type="SAM" id="MobiDB-lite"/>
    </source>
</evidence>
<feature type="region of interest" description="Disordered" evidence="1">
    <location>
        <begin position="559"/>
        <end position="588"/>
    </location>
</feature>
<feature type="region of interest" description="Disordered" evidence="1">
    <location>
        <begin position="679"/>
        <end position="710"/>
    </location>
</feature>
<sequence length="833" mass="94644">MRSTVDSPSSNEDPESCELIYLYLDFPLPAECFHIILHVFKCRQDTATLATLLRVNKSISQAVLPVLYADPYHLKYYGDSITHGQNSIHDLIKLTRLLLRQSPQDRLTDLLKAAYFPGTTNEDSLSPSNSPPSNQPINYRSHINKLNLEHVPDSFGTIFNNKTIQGYNTLRTFLYQSTYGGKLKGFLEDQLLRDLTWALCDPGNLQELALPLTEVERYLDVLDRFSRLSSVVFVNDARFTAASSEPDTEMSKLLDGMVQFVERHAARFPNKMRQARCTPASDTGNNCPEEIHNKLAFLLPPLPAPSFLDYTNWTQFVLRSNDINLDHVIRILGDGYPDYKKVQFMDRLFAIDARFLQRCRSLETLNLDIRAQEALNMFRWAAEEQDDRELDLANGRTSKRPVPLREVSLSIANPTQYHILSDIVHAFGDTLTNLYFYGHRLQGHMGSQALLVDISEKRLDRLTKLSGGTSDGILLLHPDLLRLCPSLKTLSLNDNYAERCMREHPTFRFYEPAILEHVTTISLIGTPAVAFHPDTLHSTKNLESLQLVPWDTSILGLRDNDFNDSDEDEDEEDDVNEGAQSEWQRHQAEDEDRMTLWPRLSKPVWTWNWNLPKLTELSLSFEYAHNLRFKMFRGTPNLTRLQLYGASNYSALGPLIDPLSSLALSLLRGDDYEDYNYEDGDIEGNWRDNDNDEGDQVEDSNNNNDFTGDVSASGTTLPRGILLPKLRDFHVNGSWQLDGASLRHLFTQIAPNIVSLCLHGPFGFTVEELVETTSQHLPHLGLVDSHMSVNGHDAQSAGIKRMEGGSTYLDSFVLINPPEGYNPRYIFASSYYL</sequence>
<dbReference type="InterPro" id="IPR032675">
    <property type="entry name" value="LRR_dom_sf"/>
</dbReference>
<dbReference type="EMBL" id="JAAAIL010000096">
    <property type="protein sequence ID" value="KAG0279884.1"/>
    <property type="molecule type" value="Genomic_DNA"/>
</dbReference>
<feature type="compositionally biased region" description="Acidic residues" evidence="1">
    <location>
        <begin position="562"/>
        <end position="576"/>
    </location>
</feature>
<dbReference type="SUPFAM" id="SSF52058">
    <property type="entry name" value="L domain-like"/>
    <property type="match status" value="1"/>
</dbReference>
<evidence type="ECO:0000313" key="2">
    <source>
        <dbReference type="EMBL" id="KAG0279884.1"/>
    </source>
</evidence>
<dbReference type="Gene3D" id="3.80.10.10">
    <property type="entry name" value="Ribonuclease Inhibitor"/>
    <property type="match status" value="1"/>
</dbReference>
<dbReference type="AlphaFoldDB" id="A0AAD4DJW3"/>
<proteinExistence type="predicted"/>
<keyword evidence="3" id="KW-1185">Reference proteome</keyword>
<dbReference type="Proteomes" id="UP001194580">
    <property type="component" value="Unassembled WGS sequence"/>
</dbReference>
<accession>A0AAD4DJW3</accession>
<protein>
    <submittedName>
        <fullName evidence="2">Uncharacterized protein</fullName>
    </submittedName>
</protein>
<gene>
    <name evidence="2" type="ORF">BGZ95_011987</name>
</gene>